<evidence type="ECO:0000313" key="2">
    <source>
        <dbReference type="EMBL" id="SFJ13525.1"/>
    </source>
</evidence>
<evidence type="ECO:0000259" key="1">
    <source>
        <dbReference type="Pfam" id="PF13524"/>
    </source>
</evidence>
<dbReference type="EMBL" id="FOQO01000007">
    <property type="protein sequence ID" value="SFJ13525.1"/>
    <property type="molecule type" value="Genomic_DNA"/>
</dbReference>
<reference evidence="2 3" key="1">
    <citation type="submission" date="2016-10" db="EMBL/GenBank/DDBJ databases">
        <authorList>
            <person name="de Groot N.N."/>
        </authorList>
    </citation>
    <scope>NUCLEOTIDE SEQUENCE [LARGE SCALE GENOMIC DNA]</scope>
    <source>
        <strain evidence="2 3">RK1</strain>
    </source>
</reference>
<accession>A0A1I3NW79</accession>
<keyword evidence="2" id="KW-0808">Transferase</keyword>
<name>A0A1I3NW79_9SPHI</name>
<dbReference type="InterPro" id="IPR055259">
    <property type="entry name" value="YkvP/CgeB_Glyco_trans-like"/>
</dbReference>
<organism evidence="2 3">
    <name type="scientific">Parapedobacter indicus</name>
    <dbReference type="NCBI Taxonomy" id="1477437"/>
    <lineage>
        <taxon>Bacteria</taxon>
        <taxon>Pseudomonadati</taxon>
        <taxon>Bacteroidota</taxon>
        <taxon>Sphingobacteriia</taxon>
        <taxon>Sphingobacteriales</taxon>
        <taxon>Sphingobacteriaceae</taxon>
        <taxon>Parapedobacter</taxon>
    </lineage>
</organism>
<dbReference type="GO" id="GO:0016740">
    <property type="term" value="F:transferase activity"/>
    <property type="evidence" value="ECO:0007669"/>
    <property type="project" value="UniProtKB-KW"/>
</dbReference>
<dbReference type="RefSeq" id="WP_090628418.1">
    <property type="nucleotide sequence ID" value="NZ_FOQO01000007.1"/>
</dbReference>
<dbReference type="Pfam" id="PF13524">
    <property type="entry name" value="Glyco_trans_1_2"/>
    <property type="match status" value="1"/>
</dbReference>
<feature type="domain" description="Spore protein YkvP/CgeB glycosyl transferase-like" evidence="1">
    <location>
        <begin position="190"/>
        <end position="322"/>
    </location>
</feature>
<dbReference type="SUPFAM" id="SSF53756">
    <property type="entry name" value="UDP-Glycosyltransferase/glycogen phosphorylase"/>
    <property type="match status" value="1"/>
</dbReference>
<sequence length="340" mass="39028">MNILYIGNNSSHSTSYHRAMALKRLGHRVDLIDPETLLRSSLMHKLHFRTGYKLLQHQVANFLKQQINAVNPDLIWVNGGELLGKKSLHVLKTLRAPIVLYNNDDPTGTRDGRRFDSLRKALPYYDLCIVRLEKDEGELLHYGARQVLRVYMSYDEEAHKPFDRPSEIPVQFTSDVAFIGTWMRHEKRDEFLLKLIRAGIPVSIWGARWPKSPHWNALKAHYRGAALSGRDYVAAIQGAKICIGMLSQGNRDLHTRRSVETTYTGGLLCAKRTTIHLDMYTENQEAVFWDDADECIDVCKRLLADNEQRENIRKAGYNKVRALKVGNEDICTAILKQLNF</sequence>
<gene>
    <name evidence="2" type="ORF">SAMN05444682_107328</name>
</gene>
<dbReference type="AlphaFoldDB" id="A0A1I3NW79"/>
<protein>
    <submittedName>
        <fullName evidence="2">Glycosyl transferases group 1</fullName>
    </submittedName>
</protein>
<evidence type="ECO:0000313" key="3">
    <source>
        <dbReference type="Proteomes" id="UP000198670"/>
    </source>
</evidence>
<keyword evidence="3" id="KW-1185">Reference proteome</keyword>
<dbReference type="OrthoDB" id="110463at2"/>
<proteinExistence type="predicted"/>
<dbReference type="STRING" id="1477437.SAMN05444682_107328"/>
<dbReference type="Proteomes" id="UP000198670">
    <property type="component" value="Unassembled WGS sequence"/>
</dbReference>